<dbReference type="InterPro" id="IPR029056">
    <property type="entry name" value="Ribokinase-like"/>
</dbReference>
<dbReference type="PROSITE" id="PS00584">
    <property type="entry name" value="PFKB_KINASES_2"/>
    <property type="match status" value="1"/>
</dbReference>
<dbReference type="PROSITE" id="PS00583">
    <property type="entry name" value="PFKB_KINASES_1"/>
    <property type="match status" value="1"/>
</dbReference>
<gene>
    <name evidence="4" type="ORF">Q8A70_05660</name>
</gene>
<dbReference type="SUPFAM" id="SSF53613">
    <property type="entry name" value="Ribokinase-like"/>
    <property type="match status" value="1"/>
</dbReference>
<organism evidence="4 5">
    <name type="scientific">Dongia sedimenti</name>
    <dbReference type="NCBI Taxonomy" id="3064282"/>
    <lineage>
        <taxon>Bacteria</taxon>
        <taxon>Pseudomonadati</taxon>
        <taxon>Pseudomonadota</taxon>
        <taxon>Alphaproteobacteria</taxon>
        <taxon>Rhodospirillales</taxon>
        <taxon>Dongiaceae</taxon>
        <taxon>Dongia</taxon>
    </lineage>
</organism>
<comment type="caution">
    <text evidence="4">The sequence shown here is derived from an EMBL/GenBank/DDBJ whole genome shotgun (WGS) entry which is preliminary data.</text>
</comment>
<dbReference type="RefSeq" id="WP_379954543.1">
    <property type="nucleotide sequence ID" value="NZ_JAUYVI010000002.1"/>
</dbReference>
<feature type="domain" description="Carbohydrate kinase PfkB" evidence="3">
    <location>
        <begin position="20"/>
        <end position="313"/>
    </location>
</feature>
<dbReference type="CDD" id="cd01941">
    <property type="entry name" value="YeiC_kinase_like"/>
    <property type="match status" value="1"/>
</dbReference>
<dbReference type="Gene3D" id="3.40.1190.20">
    <property type="match status" value="1"/>
</dbReference>
<proteinExistence type="predicted"/>
<dbReference type="InterPro" id="IPR011611">
    <property type="entry name" value="PfkB_dom"/>
</dbReference>
<reference evidence="5" key="1">
    <citation type="submission" date="2023-08" db="EMBL/GenBank/DDBJ databases">
        <title>Rhodospirillaceae gen. nov., a novel taxon isolated from the Yangtze River Yuezi River estuary sludge.</title>
        <authorList>
            <person name="Ruan L."/>
        </authorList>
    </citation>
    <scope>NUCLEOTIDE SEQUENCE [LARGE SCALE GENOMIC DNA]</scope>
    <source>
        <strain evidence="5">R-7</strain>
    </source>
</reference>
<accession>A0ABU0YHF1</accession>
<evidence type="ECO:0000259" key="3">
    <source>
        <dbReference type="Pfam" id="PF00294"/>
    </source>
</evidence>
<keyword evidence="2 4" id="KW-0418">Kinase</keyword>
<keyword evidence="5" id="KW-1185">Reference proteome</keyword>
<dbReference type="EMBL" id="JAUYVI010000002">
    <property type="protein sequence ID" value="MDQ7247139.1"/>
    <property type="molecule type" value="Genomic_DNA"/>
</dbReference>
<dbReference type="InterPro" id="IPR002173">
    <property type="entry name" value="Carboh/pur_kinase_PfkB_CS"/>
</dbReference>
<evidence type="ECO:0000313" key="4">
    <source>
        <dbReference type="EMBL" id="MDQ7247139.1"/>
    </source>
</evidence>
<sequence>MGKREHKTGRAAERGRGLPYVVVVGGANIDIKVAIKGATIQGTSNPGTATVSVGGVGRNIAHNLARLGVPVRLISAVGRDPEGDRLIEETAAAGVDVNAVRRSAGATGVYSAVLDRHGELVIGISAMDVVDEITQRFLGRNRATIAGAAFLVADCNLQRSSLQWLQQCAKQSGVPFVVEPVSAVKVEKLNAVLRRGAALHTVTPNLQQLETLTGRDLRSLDATQHAARVLHDRGVLNVLVGLGAEGALISTMQGDGVSQHYIPAAQAKPQDVTGGGDAHVAGYVAGLLGGMRPLQAALLGQAAAGLTVGAAETVSRKMSMKNLTQSMSALKRRVKEL</sequence>
<dbReference type="GO" id="GO:0016301">
    <property type="term" value="F:kinase activity"/>
    <property type="evidence" value="ECO:0007669"/>
    <property type="project" value="UniProtKB-KW"/>
</dbReference>
<evidence type="ECO:0000256" key="2">
    <source>
        <dbReference type="ARBA" id="ARBA00022777"/>
    </source>
</evidence>
<evidence type="ECO:0000313" key="5">
    <source>
        <dbReference type="Proteomes" id="UP001230156"/>
    </source>
</evidence>
<dbReference type="Pfam" id="PF00294">
    <property type="entry name" value="PfkB"/>
    <property type="match status" value="1"/>
</dbReference>
<dbReference type="Proteomes" id="UP001230156">
    <property type="component" value="Unassembled WGS sequence"/>
</dbReference>
<keyword evidence="1" id="KW-0808">Transferase</keyword>
<dbReference type="PANTHER" id="PTHR42909">
    <property type="entry name" value="ZGC:136858"/>
    <property type="match status" value="1"/>
</dbReference>
<dbReference type="PANTHER" id="PTHR42909:SF4">
    <property type="entry name" value="CARBOHYDRATE KINASE, PFKB FAMILY"/>
    <property type="match status" value="1"/>
</dbReference>
<name>A0ABU0YHF1_9PROT</name>
<evidence type="ECO:0000256" key="1">
    <source>
        <dbReference type="ARBA" id="ARBA00022679"/>
    </source>
</evidence>
<protein>
    <submittedName>
        <fullName evidence="4">Carbohydrate kinase family protein</fullName>
    </submittedName>
</protein>